<evidence type="ECO:0000313" key="4">
    <source>
        <dbReference type="EMBL" id="KAL2289273.1"/>
    </source>
</evidence>
<dbReference type="InterPro" id="IPR006045">
    <property type="entry name" value="Cupin_1"/>
</dbReference>
<dbReference type="InterPro" id="IPR014710">
    <property type="entry name" value="RmlC-like_jellyroll"/>
</dbReference>
<feature type="domain" description="Cupin type-1" evidence="3">
    <location>
        <begin position="323"/>
        <end position="466"/>
    </location>
</feature>
<feature type="compositionally biased region" description="Polar residues" evidence="2">
    <location>
        <begin position="112"/>
        <end position="130"/>
    </location>
</feature>
<organism evidence="4 5">
    <name type="scientific">Diaporthe vaccinii</name>
    <dbReference type="NCBI Taxonomy" id="105482"/>
    <lineage>
        <taxon>Eukaryota</taxon>
        <taxon>Fungi</taxon>
        <taxon>Dikarya</taxon>
        <taxon>Ascomycota</taxon>
        <taxon>Pezizomycotina</taxon>
        <taxon>Sordariomycetes</taxon>
        <taxon>Sordariomycetidae</taxon>
        <taxon>Diaporthales</taxon>
        <taxon>Diaporthaceae</taxon>
        <taxon>Diaporthe</taxon>
        <taxon>Diaporthe eres species complex</taxon>
    </lineage>
</organism>
<dbReference type="NCBIfam" id="TIGR03404">
    <property type="entry name" value="bicupin_oxalic"/>
    <property type="match status" value="1"/>
</dbReference>
<dbReference type="InterPro" id="IPR017774">
    <property type="entry name" value="Bicupin_oxalate_deCO2ase/Oxase"/>
</dbReference>
<name>A0ABR4F3L0_9PEZI</name>
<protein>
    <recommendedName>
        <fullName evidence="3">Cupin type-1 domain-containing protein</fullName>
    </recommendedName>
</protein>
<dbReference type="CDD" id="cd20305">
    <property type="entry name" value="cupin_OxDC_C"/>
    <property type="match status" value="1"/>
</dbReference>
<dbReference type="SMART" id="SM00835">
    <property type="entry name" value="Cupin_1"/>
    <property type="match status" value="2"/>
</dbReference>
<dbReference type="InterPro" id="IPR051610">
    <property type="entry name" value="GPI/OXD"/>
</dbReference>
<evidence type="ECO:0000256" key="1">
    <source>
        <dbReference type="ARBA" id="ARBA00022723"/>
    </source>
</evidence>
<dbReference type="SUPFAM" id="SSF51182">
    <property type="entry name" value="RmlC-like cupins"/>
    <property type="match status" value="1"/>
</dbReference>
<feature type="domain" description="Cupin type-1" evidence="3">
    <location>
        <begin position="140"/>
        <end position="282"/>
    </location>
</feature>
<dbReference type="Gene3D" id="2.60.120.10">
    <property type="entry name" value="Jelly Rolls"/>
    <property type="match status" value="2"/>
</dbReference>
<comment type="caution">
    <text evidence="4">The sequence shown here is derived from an EMBL/GenBank/DDBJ whole genome shotgun (WGS) entry which is preliminary data.</text>
</comment>
<proteinExistence type="predicted"/>
<evidence type="ECO:0000259" key="3">
    <source>
        <dbReference type="SMART" id="SM00835"/>
    </source>
</evidence>
<dbReference type="Proteomes" id="UP001600888">
    <property type="component" value="Unassembled WGS sequence"/>
</dbReference>
<dbReference type="Pfam" id="PF00190">
    <property type="entry name" value="Cupin_1"/>
    <property type="match status" value="2"/>
</dbReference>
<feature type="region of interest" description="Disordered" evidence="2">
    <location>
        <begin position="89"/>
        <end position="130"/>
    </location>
</feature>
<dbReference type="PANTHER" id="PTHR35848">
    <property type="entry name" value="OXALATE-BINDING PROTEIN"/>
    <property type="match status" value="1"/>
</dbReference>
<keyword evidence="5" id="KW-1185">Reference proteome</keyword>
<accession>A0ABR4F3L0</accession>
<gene>
    <name evidence="4" type="ORF">FJTKL_02289</name>
</gene>
<evidence type="ECO:0000313" key="5">
    <source>
        <dbReference type="Proteomes" id="UP001600888"/>
    </source>
</evidence>
<keyword evidence="1" id="KW-0479">Metal-binding</keyword>
<dbReference type="PANTHER" id="PTHR35848:SF9">
    <property type="entry name" value="SLL1358 PROTEIN"/>
    <property type="match status" value="1"/>
</dbReference>
<feature type="region of interest" description="Disordered" evidence="2">
    <location>
        <begin position="290"/>
        <end position="317"/>
    </location>
</feature>
<dbReference type="InterPro" id="IPR011051">
    <property type="entry name" value="RmlC_Cupin_sf"/>
</dbReference>
<dbReference type="EMBL" id="JBAWTH010000013">
    <property type="protein sequence ID" value="KAL2289273.1"/>
    <property type="molecule type" value="Genomic_DNA"/>
</dbReference>
<reference evidence="4 5" key="1">
    <citation type="submission" date="2024-03" db="EMBL/GenBank/DDBJ databases">
        <title>A high-quality draft genome sequence of Diaporthe vaccinii, a causative agent of upright dieback and viscid rot disease in cranberry plants.</title>
        <authorList>
            <person name="Sarrasin M."/>
            <person name="Lang B.F."/>
            <person name="Burger G."/>
        </authorList>
    </citation>
    <scope>NUCLEOTIDE SEQUENCE [LARGE SCALE GENOMIC DNA]</scope>
    <source>
        <strain evidence="4 5">IS7</strain>
    </source>
</reference>
<evidence type="ECO:0000256" key="2">
    <source>
        <dbReference type="SAM" id="MobiDB-lite"/>
    </source>
</evidence>
<sequence>MCGGDGRCHTSVGHCPRTRTPKARFHILTCTVPFLTGGPARVFCIDSPAMRPRNFWPLADLVFLAQVETGRSLPLYYNNDAVGSIWKRDRPQFDTGQPIDGAGRGGPILGGTNHQLDLQNPSNLGQQPTDSGVVPNLKWSFSQSKTRISAGGWTRKQTITDLPASHDMSAAQQHLAQGAIREPHWHSTAEWGFVYNGSVLVSAVDQDGRYQAETLGFGDIWYFPRGVAHTVQGMGEQNEFLLVFDGPDTDAAGSTFNVDDWVAHTPRDVLAKNFGVDAVVFDDVPRPSPGIVNGTAGGSDADRGVTAGPSEQPAGGADSFVFRTLQQPPMQAPGGGGSLYKVDSTNFPRSTSIAAALVTLAPGAMREMHWHPDAEEWLYFHQGTGRATVFTGDANARTFDLAAGDTAAFPAGSGHYVENTSADSGLTYLEVFRAGRIADISLAQWLALTPPEMAAQALNVDVNVIKRLRKGKQVLLPAGGLPPVGG</sequence>